<name>A0ABU6ZVI3_9FABA</name>
<reference evidence="2 3" key="1">
    <citation type="journal article" date="2023" name="Plants (Basel)">
        <title>Bridging the Gap: Combining Genomics and Transcriptomics Approaches to Understand Stylosanthes scabra, an Orphan Legume from the Brazilian Caatinga.</title>
        <authorList>
            <person name="Ferreira-Neto J.R.C."/>
            <person name="da Silva M.D."/>
            <person name="Binneck E."/>
            <person name="de Melo N.F."/>
            <person name="da Silva R.H."/>
            <person name="de Melo A.L.T.M."/>
            <person name="Pandolfi V."/>
            <person name="Bustamante F.O."/>
            <person name="Brasileiro-Vidal A.C."/>
            <person name="Benko-Iseppon A.M."/>
        </authorList>
    </citation>
    <scope>NUCLEOTIDE SEQUENCE [LARGE SCALE GENOMIC DNA]</scope>
    <source>
        <tissue evidence="2">Leaves</tissue>
    </source>
</reference>
<evidence type="ECO:0000256" key="1">
    <source>
        <dbReference type="SAM" id="MobiDB-lite"/>
    </source>
</evidence>
<dbReference type="EMBL" id="JASCZI010274541">
    <property type="protein sequence ID" value="MED6226042.1"/>
    <property type="molecule type" value="Genomic_DNA"/>
</dbReference>
<evidence type="ECO:0000313" key="3">
    <source>
        <dbReference type="Proteomes" id="UP001341840"/>
    </source>
</evidence>
<organism evidence="2 3">
    <name type="scientific">Stylosanthes scabra</name>
    <dbReference type="NCBI Taxonomy" id="79078"/>
    <lineage>
        <taxon>Eukaryota</taxon>
        <taxon>Viridiplantae</taxon>
        <taxon>Streptophyta</taxon>
        <taxon>Embryophyta</taxon>
        <taxon>Tracheophyta</taxon>
        <taxon>Spermatophyta</taxon>
        <taxon>Magnoliopsida</taxon>
        <taxon>eudicotyledons</taxon>
        <taxon>Gunneridae</taxon>
        <taxon>Pentapetalae</taxon>
        <taxon>rosids</taxon>
        <taxon>fabids</taxon>
        <taxon>Fabales</taxon>
        <taxon>Fabaceae</taxon>
        <taxon>Papilionoideae</taxon>
        <taxon>50 kb inversion clade</taxon>
        <taxon>dalbergioids sensu lato</taxon>
        <taxon>Dalbergieae</taxon>
        <taxon>Pterocarpus clade</taxon>
        <taxon>Stylosanthes</taxon>
    </lineage>
</organism>
<feature type="region of interest" description="Disordered" evidence="1">
    <location>
        <begin position="63"/>
        <end position="100"/>
    </location>
</feature>
<comment type="caution">
    <text evidence="2">The sequence shown here is derived from an EMBL/GenBank/DDBJ whole genome shotgun (WGS) entry which is preliminary data.</text>
</comment>
<accession>A0ABU6ZVI3</accession>
<proteinExistence type="predicted"/>
<keyword evidence="3" id="KW-1185">Reference proteome</keyword>
<evidence type="ECO:0000313" key="2">
    <source>
        <dbReference type="EMBL" id="MED6226042.1"/>
    </source>
</evidence>
<protein>
    <submittedName>
        <fullName evidence="2">Uncharacterized protein</fullName>
    </submittedName>
</protein>
<sequence length="121" mass="13112">MWEGLLPKLTMGRIKQGCLTRLILVLQAGPEAEVQAEVEVQPEVGIVVGNEQEPEPVIVEIRRPLQPDQPTKPHGAEPEQPSTPQYNEVDDPSVGNSGTMLLDPTAVVVTGSWDQHCCAVP</sequence>
<dbReference type="Proteomes" id="UP001341840">
    <property type="component" value="Unassembled WGS sequence"/>
</dbReference>
<gene>
    <name evidence="2" type="ORF">PIB30_099573</name>
</gene>